<evidence type="ECO:0000256" key="1">
    <source>
        <dbReference type="ARBA" id="ARBA00012344"/>
    </source>
</evidence>
<evidence type="ECO:0000313" key="3">
    <source>
        <dbReference type="EMBL" id="PZP30357.1"/>
    </source>
</evidence>
<proteinExistence type="predicted"/>
<name>A0A2W5DMK0_9BURK</name>
<dbReference type="Gene3D" id="3.10.490.10">
    <property type="entry name" value="Gamma-glutamyl cyclotransferase-like"/>
    <property type="match status" value="1"/>
</dbReference>
<dbReference type="InterPro" id="IPR006840">
    <property type="entry name" value="ChaC"/>
</dbReference>
<dbReference type="CDD" id="cd06661">
    <property type="entry name" value="GGCT_like"/>
    <property type="match status" value="1"/>
</dbReference>
<dbReference type="GO" id="GO:0016740">
    <property type="term" value="F:transferase activity"/>
    <property type="evidence" value="ECO:0007669"/>
    <property type="project" value="UniProtKB-KW"/>
</dbReference>
<dbReference type="Proteomes" id="UP000249633">
    <property type="component" value="Unassembled WGS sequence"/>
</dbReference>
<dbReference type="PANTHER" id="PTHR12192:SF2">
    <property type="entry name" value="GLUTATHIONE-SPECIFIC GAMMA-GLUTAMYLCYCLOTRANSFERASE 2"/>
    <property type="match status" value="1"/>
</dbReference>
<dbReference type="GO" id="GO:0006751">
    <property type="term" value="P:glutathione catabolic process"/>
    <property type="evidence" value="ECO:0007669"/>
    <property type="project" value="InterPro"/>
</dbReference>
<protein>
    <recommendedName>
        <fullName evidence="1">glutathione-specific gamma-glutamylcyclotransferase</fullName>
        <ecNumber evidence="1">4.3.2.7</ecNumber>
    </recommendedName>
</protein>
<evidence type="ECO:0000313" key="4">
    <source>
        <dbReference type="Proteomes" id="UP000249633"/>
    </source>
</evidence>
<dbReference type="SUPFAM" id="SSF110857">
    <property type="entry name" value="Gamma-glutamyl cyclotransferase-like"/>
    <property type="match status" value="1"/>
</dbReference>
<evidence type="ECO:0000256" key="2">
    <source>
        <dbReference type="ARBA" id="ARBA00023239"/>
    </source>
</evidence>
<dbReference type="GO" id="GO:0005737">
    <property type="term" value="C:cytoplasm"/>
    <property type="evidence" value="ECO:0007669"/>
    <property type="project" value="TreeGrafter"/>
</dbReference>
<dbReference type="EC" id="4.3.2.7" evidence="1"/>
<organism evidence="3 4">
    <name type="scientific">Roseateles depolymerans</name>
    <dbReference type="NCBI Taxonomy" id="76731"/>
    <lineage>
        <taxon>Bacteria</taxon>
        <taxon>Pseudomonadati</taxon>
        <taxon>Pseudomonadota</taxon>
        <taxon>Betaproteobacteria</taxon>
        <taxon>Burkholderiales</taxon>
        <taxon>Sphaerotilaceae</taxon>
        <taxon>Roseateles</taxon>
    </lineage>
</organism>
<dbReference type="Pfam" id="PF04752">
    <property type="entry name" value="ChaC"/>
    <property type="match status" value="1"/>
</dbReference>
<keyword evidence="3" id="KW-0808">Transferase</keyword>
<dbReference type="PANTHER" id="PTHR12192">
    <property type="entry name" value="CATION TRANSPORT PROTEIN CHAC-RELATED"/>
    <property type="match status" value="1"/>
</dbReference>
<keyword evidence="2" id="KW-0456">Lyase</keyword>
<gene>
    <name evidence="3" type="ORF">DI603_14610</name>
</gene>
<dbReference type="EMBL" id="QFOD01000014">
    <property type="protein sequence ID" value="PZP30357.1"/>
    <property type="molecule type" value="Genomic_DNA"/>
</dbReference>
<reference evidence="3 4" key="1">
    <citation type="submission" date="2017-08" db="EMBL/GenBank/DDBJ databases">
        <title>Infants hospitalized years apart are colonized by the same room-sourced microbial strains.</title>
        <authorList>
            <person name="Brooks B."/>
            <person name="Olm M.R."/>
            <person name="Firek B.A."/>
            <person name="Baker R."/>
            <person name="Thomas B.C."/>
            <person name="Morowitz M.J."/>
            <person name="Banfield J.F."/>
        </authorList>
    </citation>
    <scope>NUCLEOTIDE SEQUENCE [LARGE SCALE GENOMIC DNA]</scope>
    <source>
        <strain evidence="3">S2_012_000_R2_81</strain>
    </source>
</reference>
<dbReference type="AlphaFoldDB" id="A0A2W5DMK0"/>
<sequence>MDVLAPHALPPGPVRSAQLLRRTRAEWLDGGQDLWLFAYGSLIWRPDFDYTEARAARVQGYHRGLCMRSRVNRGSPEQPGLVLALTPGGSCRGLVYRVPRAAGDAVLSQLWEREMPNGVYEPRWLRCEGTQPGQPVRALAFTLSRRSPNWTGRLQDAELLHIFAHARGRYGTTLDYLLRTVHSLREHGIHDTELERQARLAARNGLCAPP</sequence>
<dbReference type="InterPro" id="IPR013024">
    <property type="entry name" value="GGCT-like"/>
</dbReference>
<dbReference type="InterPro" id="IPR036568">
    <property type="entry name" value="GGCT-like_sf"/>
</dbReference>
<comment type="caution">
    <text evidence="3">The sequence shown here is derived from an EMBL/GenBank/DDBJ whole genome shotgun (WGS) entry which is preliminary data.</text>
</comment>
<dbReference type="GO" id="GO:0061928">
    <property type="term" value="F:glutathione specific gamma-glutamylcyclotransferase activity"/>
    <property type="evidence" value="ECO:0007669"/>
    <property type="project" value="UniProtKB-EC"/>
</dbReference>
<accession>A0A2W5DMK0</accession>